<evidence type="ECO:0000259" key="9">
    <source>
        <dbReference type="Pfam" id="PF08743"/>
    </source>
</evidence>
<keyword evidence="4 7" id="KW-0233">DNA recombination</keyword>
<dbReference type="InterPro" id="IPR014854">
    <property type="entry name" value="Nse4_C"/>
</dbReference>
<dbReference type="GO" id="GO:0030915">
    <property type="term" value="C:Smc5-Smc6 complex"/>
    <property type="evidence" value="ECO:0007669"/>
    <property type="project" value="UniProtKB-UniRule"/>
</dbReference>
<gene>
    <name evidence="11" type="primary">LOC111302772</name>
</gene>
<evidence type="ECO:0000256" key="5">
    <source>
        <dbReference type="ARBA" id="ARBA00023204"/>
    </source>
</evidence>
<proteinExistence type="inferred from homology"/>
<evidence type="ECO:0000313" key="10">
    <source>
        <dbReference type="Proteomes" id="UP000515121"/>
    </source>
</evidence>
<dbReference type="Proteomes" id="UP000515121">
    <property type="component" value="Unplaced"/>
</dbReference>
<evidence type="ECO:0000313" key="11">
    <source>
        <dbReference type="RefSeq" id="XP_022754321.1"/>
    </source>
</evidence>
<comment type="subunit">
    <text evidence="7">Component of the SMC5-SMC6 complex.</text>
</comment>
<evidence type="ECO:0000256" key="1">
    <source>
        <dbReference type="ARBA" id="ARBA00004123"/>
    </source>
</evidence>
<protein>
    <recommendedName>
        <fullName evidence="7">Non-structural maintenance of chromosomes element 4</fullName>
    </recommendedName>
</protein>
<keyword evidence="6 7" id="KW-0539">Nucleus</keyword>
<dbReference type="GO" id="GO:0006281">
    <property type="term" value="P:DNA repair"/>
    <property type="evidence" value="ECO:0007669"/>
    <property type="project" value="UniProtKB-UniRule"/>
</dbReference>
<keyword evidence="5 7" id="KW-0234">DNA repair</keyword>
<feature type="domain" description="Non-structural maintenance of chromosome element 4 C-terminal" evidence="9">
    <location>
        <begin position="237"/>
        <end position="312"/>
    </location>
</feature>
<dbReference type="OrthoDB" id="361242at2759"/>
<comment type="similarity">
    <text evidence="2 7">Belongs to the NSE4 family.</text>
</comment>
<evidence type="ECO:0000256" key="8">
    <source>
        <dbReference type="SAM" id="MobiDB-lite"/>
    </source>
</evidence>
<evidence type="ECO:0000256" key="6">
    <source>
        <dbReference type="ARBA" id="ARBA00023242"/>
    </source>
</evidence>
<dbReference type="PANTHER" id="PTHR16140:SF18">
    <property type="entry name" value="NON-STRUCTURAL MAINTENANCE OF CHROMOSOMES ELEMENT 4"/>
    <property type="match status" value="1"/>
</dbReference>
<evidence type="ECO:0000256" key="3">
    <source>
        <dbReference type="ARBA" id="ARBA00022763"/>
    </source>
</evidence>
<dbReference type="AlphaFoldDB" id="A0A6P5ZPM5"/>
<keyword evidence="3 7" id="KW-0227">DNA damage</keyword>
<sequence length="345" mass="39097">MRRIVKKEKQADKADEEGEPVRTRVAREPRDDSAYVESDQLTRQEDAAKRRVLRSKYLAVMTKINGARDEISSVDSNKFNIIINEVDNLHQQVSKPREQVADAEALLDLANTLSTSVKSISFEGISPADFVNCLVSEFGKSKRSLDTQENEQILVNWKDVGMAVSPFFRTCKGICTMLGPMKNELKQRKCMVTRRHAVRPTDTARPEEVNNIGADEQTDTDKNMAVMFEILRRRRRVKLESLILNRSSFAQTVENLFALSFLVKDGRAEIVLDESGSHIVSPKNAPSAVSVTKGEVAYSHFIFRFDFKDWKAESAANKFRRVSNYITNPKLIREPRVGSARIQLA</sequence>
<dbReference type="KEGG" id="dzi:111302772"/>
<dbReference type="PANTHER" id="PTHR16140">
    <property type="entry name" value="NON-STRUCTURAL MAINTENANCE OF CHROMOSOMES ELEMENT 4"/>
    <property type="match status" value="1"/>
</dbReference>
<comment type="function">
    <text evidence="7">Component of the SMC5-SMC6 complex, that promotes sister chromatid alignment after DNA damage and facilitates double-stranded DNA breaks (DSBs) repair via homologous recombination between sister chromatids.</text>
</comment>
<dbReference type="GO" id="GO:0006310">
    <property type="term" value="P:DNA recombination"/>
    <property type="evidence" value="ECO:0007669"/>
    <property type="project" value="UniProtKB-UniRule"/>
</dbReference>
<evidence type="ECO:0000256" key="7">
    <source>
        <dbReference type="RuleBase" id="RU365071"/>
    </source>
</evidence>
<evidence type="ECO:0000256" key="2">
    <source>
        <dbReference type="ARBA" id="ARBA00008997"/>
    </source>
</evidence>
<reference evidence="11" key="1">
    <citation type="submission" date="2025-08" db="UniProtKB">
        <authorList>
            <consortium name="RefSeq"/>
        </authorList>
    </citation>
    <scope>IDENTIFICATION</scope>
    <source>
        <tissue evidence="11">Fruit stalk</tissue>
    </source>
</reference>
<dbReference type="GeneID" id="111302772"/>
<organism evidence="10 11">
    <name type="scientific">Durio zibethinus</name>
    <name type="common">Durian</name>
    <dbReference type="NCBI Taxonomy" id="66656"/>
    <lineage>
        <taxon>Eukaryota</taxon>
        <taxon>Viridiplantae</taxon>
        <taxon>Streptophyta</taxon>
        <taxon>Embryophyta</taxon>
        <taxon>Tracheophyta</taxon>
        <taxon>Spermatophyta</taxon>
        <taxon>Magnoliopsida</taxon>
        <taxon>eudicotyledons</taxon>
        <taxon>Gunneridae</taxon>
        <taxon>Pentapetalae</taxon>
        <taxon>rosids</taxon>
        <taxon>malvids</taxon>
        <taxon>Malvales</taxon>
        <taxon>Malvaceae</taxon>
        <taxon>Helicteroideae</taxon>
        <taxon>Durio</taxon>
    </lineage>
</organism>
<dbReference type="InterPro" id="IPR027786">
    <property type="entry name" value="Nse4/EID"/>
</dbReference>
<comment type="subcellular location">
    <subcellularLocation>
        <location evidence="1 7">Nucleus</location>
    </subcellularLocation>
</comment>
<name>A0A6P5ZPM5_DURZI</name>
<dbReference type="Pfam" id="PF08743">
    <property type="entry name" value="Nse4_C"/>
    <property type="match status" value="1"/>
</dbReference>
<evidence type="ECO:0000256" key="4">
    <source>
        <dbReference type="ARBA" id="ARBA00023172"/>
    </source>
</evidence>
<feature type="region of interest" description="Disordered" evidence="8">
    <location>
        <begin position="1"/>
        <end position="41"/>
    </location>
</feature>
<accession>A0A6P5ZPM5</accession>
<keyword evidence="10" id="KW-1185">Reference proteome</keyword>
<dbReference type="RefSeq" id="XP_022754321.1">
    <property type="nucleotide sequence ID" value="XM_022898586.1"/>
</dbReference>
<feature type="compositionally biased region" description="Basic and acidic residues" evidence="8">
    <location>
        <begin position="7"/>
        <end position="33"/>
    </location>
</feature>
<dbReference type="GO" id="GO:0005634">
    <property type="term" value="C:nucleus"/>
    <property type="evidence" value="ECO:0007669"/>
    <property type="project" value="UniProtKB-SubCell"/>
</dbReference>